<feature type="region of interest" description="Disordered" evidence="1">
    <location>
        <begin position="22"/>
        <end position="111"/>
    </location>
</feature>
<protein>
    <submittedName>
        <fullName evidence="3">Uncharacterized protein</fullName>
    </submittedName>
</protein>
<reference evidence="3 4" key="1">
    <citation type="submission" date="2018-04" db="EMBL/GenBank/DDBJ databases">
        <title>Genomic Encyclopedia of Archaeal and Bacterial Type Strains, Phase II (KMG-II): from individual species to whole genera.</title>
        <authorList>
            <person name="Goeker M."/>
        </authorList>
    </citation>
    <scope>NUCLEOTIDE SEQUENCE [LARGE SCALE GENOMIC DNA]</scope>
    <source>
        <strain evidence="3 4">DSM 25521</strain>
    </source>
</reference>
<dbReference type="RefSeq" id="WP_108174425.1">
    <property type="nucleotide sequence ID" value="NZ_PZZL01000001.1"/>
</dbReference>
<proteinExistence type="predicted"/>
<dbReference type="Proteomes" id="UP000241808">
    <property type="component" value="Unassembled WGS sequence"/>
</dbReference>
<evidence type="ECO:0000313" key="4">
    <source>
        <dbReference type="Proteomes" id="UP000241808"/>
    </source>
</evidence>
<feature type="compositionally biased region" description="Pro residues" evidence="1">
    <location>
        <begin position="95"/>
        <end position="111"/>
    </location>
</feature>
<sequence>MTRFAALALPLLLATAIPTLAQVPPAQPDGGMGGSSSSGGSSGGGMTADDENAQGVEAGHEGRMVRSRANAERGREASTVDPAPDPRSPASGNVPNPPVASTPAPPTPTHR</sequence>
<dbReference type="EMBL" id="PZZL01000001">
    <property type="protein sequence ID" value="PTM61998.1"/>
    <property type="molecule type" value="Genomic_DNA"/>
</dbReference>
<feature type="signal peptide" evidence="2">
    <location>
        <begin position="1"/>
        <end position="21"/>
    </location>
</feature>
<feature type="compositionally biased region" description="Gly residues" evidence="1">
    <location>
        <begin position="30"/>
        <end position="46"/>
    </location>
</feature>
<accession>A0A2T4ZJ39</accession>
<evidence type="ECO:0000256" key="1">
    <source>
        <dbReference type="SAM" id="MobiDB-lite"/>
    </source>
</evidence>
<organism evidence="3 4">
    <name type="scientific">Phreatobacter oligotrophus</name>
    <dbReference type="NCBI Taxonomy" id="1122261"/>
    <lineage>
        <taxon>Bacteria</taxon>
        <taxon>Pseudomonadati</taxon>
        <taxon>Pseudomonadota</taxon>
        <taxon>Alphaproteobacteria</taxon>
        <taxon>Hyphomicrobiales</taxon>
        <taxon>Phreatobacteraceae</taxon>
        <taxon>Phreatobacter</taxon>
    </lineage>
</organism>
<keyword evidence="2" id="KW-0732">Signal</keyword>
<feature type="compositionally biased region" description="Basic and acidic residues" evidence="1">
    <location>
        <begin position="58"/>
        <end position="78"/>
    </location>
</feature>
<gene>
    <name evidence="3" type="ORF">C8P69_101672</name>
</gene>
<evidence type="ECO:0000256" key="2">
    <source>
        <dbReference type="SAM" id="SignalP"/>
    </source>
</evidence>
<name>A0A2T4ZJ39_9HYPH</name>
<dbReference type="AlphaFoldDB" id="A0A2T4ZJ39"/>
<comment type="caution">
    <text evidence="3">The sequence shown here is derived from an EMBL/GenBank/DDBJ whole genome shotgun (WGS) entry which is preliminary data.</text>
</comment>
<feature type="chain" id="PRO_5015569930" evidence="2">
    <location>
        <begin position="22"/>
        <end position="111"/>
    </location>
</feature>
<keyword evidence="4" id="KW-1185">Reference proteome</keyword>
<evidence type="ECO:0000313" key="3">
    <source>
        <dbReference type="EMBL" id="PTM61998.1"/>
    </source>
</evidence>
<dbReference type="OrthoDB" id="9994824at2"/>